<organism evidence="2 3">
    <name type="scientific">Hydnum rufescens UP504</name>
    <dbReference type="NCBI Taxonomy" id="1448309"/>
    <lineage>
        <taxon>Eukaryota</taxon>
        <taxon>Fungi</taxon>
        <taxon>Dikarya</taxon>
        <taxon>Basidiomycota</taxon>
        <taxon>Agaricomycotina</taxon>
        <taxon>Agaricomycetes</taxon>
        <taxon>Cantharellales</taxon>
        <taxon>Hydnaceae</taxon>
        <taxon>Hydnum</taxon>
    </lineage>
</organism>
<feature type="region of interest" description="Disordered" evidence="1">
    <location>
        <begin position="1"/>
        <end position="24"/>
    </location>
</feature>
<dbReference type="AlphaFoldDB" id="A0A9P6DQA9"/>
<protein>
    <submittedName>
        <fullName evidence="2">Uncharacterized protein</fullName>
    </submittedName>
</protein>
<accession>A0A9P6DQA9</accession>
<sequence>MKTHPETHLKNCTKTQVTKPQKSNDKLHQNTTMLHQTHVRLQNLNMKHLQNDTRNRLGSILGHVEKPAHPHPPPYASNDDNDNSIIIVDFKSCPWPEPRQLVLNLHQYEVAINALSHEPMHTTYFNSLYTKNGNISNIGFMETISFQWALSTKGDAAC</sequence>
<evidence type="ECO:0000313" key="2">
    <source>
        <dbReference type="EMBL" id="KAF9509842.1"/>
    </source>
</evidence>
<dbReference type="Proteomes" id="UP000886523">
    <property type="component" value="Unassembled WGS sequence"/>
</dbReference>
<proteinExistence type="predicted"/>
<dbReference type="EMBL" id="MU129027">
    <property type="protein sequence ID" value="KAF9509842.1"/>
    <property type="molecule type" value="Genomic_DNA"/>
</dbReference>
<name>A0A9P6DQA9_9AGAM</name>
<feature type="compositionally biased region" description="Polar residues" evidence="1">
    <location>
        <begin position="10"/>
        <end position="21"/>
    </location>
</feature>
<keyword evidence="3" id="KW-1185">Reference proteome</keyword>
<gene>
    <name evidence="2" type="ORF">BS47DRAFT_1364945</name>
</gene>
<evidence type="ECO:0000313" key="3">
    <source>
        <dbReference type="Proteomes" id="UP000886523"/>
    </source>
</evidence>
<evidence type="ECO:0000256" key="1">
    <source>
        <dbReference type="SAM" id="MobiDB-lite"/>
    </source>
</evidence>
<comment type="caution">
    <text evidence="2">The sequence shown here is derived from an EMBL/GenBank/DDBJ whole genome shotgun (WGS) entry which is preliminary data.</text>
</comment>
<reference evidence="2" key="1">
    <citation type="journal article" date="2020" name="Nat. Commun.">
        <title>Large-scale genome sequencing of mycorrhizal fungi provides insights into the early evolution of symbiotic traits.</title>
        <authorList>
            <person name="Miyauchi S."/>
            <person name="Kiss E."/>
            <person name="Kuo A."/>
            <person name="Drula E."/>
            <person name="Kohler A."/>
            <person name="Sanchez-Garcia M."/>
            <person name="Morin E."/>
            <person name="Andreopoulos B."/>
            <person name="Barry K.W."/>
            <person name="Bonito G."/>
            <person name="Buee M."/>
            <person name="Carver A."/>
            <person name="Chen C."/>
            <person name="Cichocki N."/>
            <person name="Clum A."/>
            <person name="Culley D."/>
            <person name="Crous P.W."/>
            <person name="Fauchery L."/>
            <person name="Girlanda M."/>
            <person name="Hayes R.D."/>
            <person name="Keri Z."/>
            <person name="LaButti K."/>
            <person name="Lipzen A."/>
            <person name="Lombard V."/>
            <person name="Magnuson J."/>
            <person name="Maillard F."/>
            <person name="Murat C."/>
            <person name="Nolan M."/>
            <person name="Ohm R.A."/>
            <person name="Pangilinan J."/>
            <person name="Pereira M.F."/>
            <person name="Perotto S."/>
            <person name="Peter M."/>
            <person name="Pfister S."/>
            <person name="Riley R."/>
            <person name="Sitrit Y."/>
            <person name="Stielow J.B."/>
            <person name="Szollosi G."/>
            <person name="Zifcakova L."/>
            <person name="Stursova M."/>
            <person name="Spatafora J.W."/>
            <person name="Tedersoo L."/>
            <person name="Vaario L.M."/>
            <person name="Yamada A."/>
            <person name="Yan M."/>
            <person name="Wang P."/>
            <person name="Xu J."/>
            <person name="Bruns T."/>
            <person name="Baldrian P."/>
            <person name="Vilgalys R."/>
            <person name="Dunand C."/>
            <person name="Henrissat B."/>
            <person name="Grigoriev I.V."/>
            <person name="Hibbett D."/>
            <person name="Nagy L.G."/>
            <person name="Martin F.M."/>
        </authorList>
    </citation>
    <scope>NUCLEOTIDE SEQUENCE</scope>
    <source>
        <strain evidence="2">UP504</strain>
    </source>
</reference>